<sequence>MSTQTETNASMILLESITKNQYRIGGPILIMLALLAAMLDIGYNINTGSYNIFCCPAIDRMFITSPSVETRRRSNNNFAYKSIISDTLFWIIFSSHSFIFADTVQLVPNHFICYTKFGFYPACIAYYSLIKIISMSSLMIVFGSLTVRNIRNVRRVSGARIITS</sequence>
<dbReference type="EMBL" id="CAJOBJ010001449">
    <property type="protein sequence ID" value="CAF3879804.1"/>
    <property type="molecule type" value="Genomic_DNA"/>
</dbReference>
<dbReference type="AlphaFoldDB" id="A0A8S2L2T6"/>
<protein>
    <recommendedName>
        <fullName evidence="4">G-protein coupled receptors family 1 profile domain-containing protein</fullName>
    </recommendedName>
</protein>
<keyword evidence="1" id="KW-0812">Transmembrane</keyword>
<proteinExistence type="predicted"/>
<name>A0A8S2L2T6_9BILA</name>
<keyword evidence="1" id="KW-0472">Membrane</keyword>
<feature type="transmembrane region" description="Helical" evidence="1">
    <location>
        <begin position="24"/>
        <end position="43"/>
    </location>
</feature>
<gene>
    <name evidence="2" type="ORF">GIL414_LOCUS5484</name>
</gene>
<feature type="transmembrane region" description="Helical" evidence="1">
    <location>
        <begin position="119"/>
        <end position="145"/>
    </location>
</feature>
<reference evidence="2" key="1">
    <citation type="submission" date="2021-02" db="EMBL/GenBank/DDBJ databases">
        <authorList>
            <person name="Nowell W R."/>
        </authorList>
    </citation>
    <scope>NUCLEOTIDE SEQUENCE</scope>
</reference>
<comment type="caution">
    <text evidence="2">The sequence shown here is derived from an EMBL/GenBank/DDBJ whole genome shotgun (WGS) entry which is preliminary data.</text>
</comment>
<accession>A0A8S2L2T6</accession>
<evidence type="ECO:0000313" key="2">
    <source>
        <dbReference type="EMBL" id="CAF3879804.1"/>
    </source>
</evidence>
<evidence type="ECO:0000313" key="3">
    <source>
        <dbReference type="Proteomes" id="UP000681720"/>
    </source>
</evidence>
<evidence type="ECO:0000256" key="1">
    <source>
        <dbReference type="SAM" id="Phobius"/>
    </source>
</evidence>
<organism evidence="2 3">
    <name type="scientific">Rotaria magnacalcarata</name>
    <dbReference type="NCBI Taxonomy" id="392030"/>
    <lineage>
        <taxon>Eukaryota</taxon>
        <taxon>Metazoa</taxon>
        <taxon>Spiralia</taxon>
        <taxon>Gnathifera</taxon>
        <taxon>Rotifera</taxon>
        <taxon>Eurotatoria</taxon>
        <taxon>Bdelloidea</taxon>
        <taxon>Philodinida</taxon>
        <taxon>Philodinidae</taxon>
        <taxon>Rotaria</taxon>
    </lineage>
</organism>
<evidence type="ECO:0008006" key="4">
    <source>
        <dbReference type="Google" id="ProtNLM"/>
    </source>
</evidence>
<keyword evidence="1" id="KW-1133">Transmembrane helix</keyword>
<dbReference type="Proteomes" id="UP000681720">
    <property type="component" value="Unassembled WGS sequence"/>
</dbReference>